<evidence type="ECO:0000256" key="1">
    <source>
        <dbReference type="ARBA" id="ARBA00004418"/>
    </source>
</evidence>
<dbReference type="SUPFAM" id="SSF53850">
    <property type="entry name" value="Periplasmic binding protein-like II"/>
    <property type="match status" value="1"/>
</dbReference>
<gene>
    <name evidence="5" type="ORF">HPT29_005480</name>
</gene>
<evidence type="ECO:0000313" key="6">
    <source>
        <dbReference type="Proteomes" id="UP001017257"/>
    </source>
</evidence>
<evidence type="ECO:0000256" key="2">
    <source>
        <dbReference type="ARBA" id="ARBA00005695"/>
    </source>
</evidence>
<keyword evidence="6" id="KW-1185">Reference proteome</keyword>
<keyword evidence="3" id="KW-0732">Signal</keyword>
<feature type="signal peptide" evidence="3">
    <location>
        <begin position="1"/>
        <end position="28"/>
    </location>
</feature>
<dbReference type="Proteomes" id="UP001017257">
    <property type="component" value="Chromosome"/>
</dbReference>
<organism evidence="5 6">
    <name type="scientific">Microvirga terrae</name>
    <dbReference type="NCBI Taxonomy" id="2740529"/>
    <lineage>
        <taxon>Bacteria</taxon>
        <taxon>Pseudomonadati</taxon>
        <taxon>Pseudomonadota</taxon>
        <taxon>Alphaproteobacteria</taxon>
        <taxon>Hyphomicrobiales</taxon>
        <taxon>Methylobacteriaceae</taxon>
        <taxon>Microvirga</taxon>
    </lineage>
</organism>
<dbReference type="InterPro" id="IPR030678">
    <property type="entry name" value="Peptide/Ni-bd"/>
</dbReference>
<dbReference type="PANTHER" id="PTHR30290">
    <property type="entry name" value="PERIPLASMIC BINDING COMPONENT OF ABC TRANSPORTER"/>
    <property type="match status" value="1"/>
</dbReference>
<comment type="subcellular location">
    <subcellularLocation>
        <location evidence="1">Periplasm</location>
    </subcellularLocation>
</comment>
<dbReference type="CDD" id="cd08512">
    <property type="entry name" value="PBP2_NikA_DppA_OppA_like_7"/>
    <property type="match status" value="1"/>
</dbReference>
<reference evidence="5" key="1">
    <citation type="submission" date="2022-08" db="EMBL/GenBank/DDBJ databases">
        <title>Microvirga terrae sp. nov., isolated from soil.</title>
        <authorList>
            <person name="Kim K.H."/>
            <person name="Seo Y.L."/>
            <person name="Kim J.M."/>
            <person name="Lee J.K."/>
            <person name="Han D.M."/>
            <person name="Jeon C.O."/>
        </authorList>
    </citation>
    <scope>NUCLEOTIDE SEQUENCE</scope>
    <source>
        <strain evidence="5">R24</strain>
    </source>
</reference>
<dbReference type="Gene3D" id="3.90.76.10">
    <property type="entry name" value="Dipeptide-binding Protein, Domain 1"/>
    <property type="match status" value="1"/>
</dbReference>
<dbReference type="RefSeq" id="WP_210272201.1">
    <property type="nucleotide sequence ID" value="NZ_CP102845.1"/>
</dbReference>
<dbReference type="InterPro" id="IPR039424">
    <property type="entry name" value="SBP_5"/>
</dbReference>
<comment type="similarity">
    <text evidence="2">Belongs to the bacterial solute-binding protein 5 family.</text>
</comment>
<dbReference type="Pfam" id="PF00496">
    <property type="entry name" value="SBP_bac_5"/>
    <property type="match status" value="1"/>
</dbReference>
<dbReference type="EMBL" id="CP102845">
    <property type="protein sequence ID" value="UVF20583.1"/>
    <property type="molecule type" value="Genomic_DNA"/>
</dbReference>
<dbReference type="InterPro" id="IPR000914">
    <property type="entry name" value="SBP_5_dom"/>
</dbReference>
<dbReference type="PANTHER" id="PTHR30290:SF34">
    <property type="entry name" value="ABC TRANSPORTER, PERIPLASMIC OLIGO-PEPTIDE BINDING PROTEIN, PUTATIVE-RELATED"/>
    <property type="match status" value="1"/>
</dbReference>
<protein>
    <submittedName>
        <fullName evidence="5">ABC transporter substrate-binding protein</fullName>
    </submittedName>
</protein>
<name>A0ABY5RTJ4_9HYPH</name>
<proteinExistence type="inferred from homology"/>
<sequence length="533" mass="59231">MAMKRLPKFLLSAALVATMATSFSAVMAATPPDTLVQAWQSDDIISLDPAEVFEFSASEIMGNTYERLVAYDVKDVSKIYGQVAESWTVSPDGKTYTFKLKPNRKFASGNPITAEDVVYSLHRAVSLDKSPAFILGQFGFTKDNVKDKIKQTGPLELTVEVDKPYAPTLVLYCLGNSVASIVDKKLLVQNEKDGDWGYNWLKTKYAGSGPYIMRDWKANEVLVLERNPNYEKKTPLARVIFRHIKETASQRLLLEKGDIDVARNLNPEEITAVSKNQDIKIASAPKGTVYYLGLNQKNPNLAKPEVRQALKYLVDYQAIADTIMKYKGDVHQNFLPKGFLGAETNNPYKLDVAKAKELLAKAGLKDGFSVTMDTRSTSEIMGIAQAMQATFAQAGIKLEILPMDSKQALTKYRARQQDIYIGNWGSDYQDPNSNADTFAANDDNSDNAKAKPLAWRNAWDPGPLTAKTRAAVMERDAEKRAQTYKELQKSVLDDGPFVIFLQQTEVAAVRKNVDNFVLGPSFSDNDVSQAKKN</sequence>
<dbReference type="Gene3D" id="3.40.190.10">
    <property type="entry name" value="Periplasmic binding protein-like II"/>
    <property type="match status" value="1"/>
</dbReference>
<feature type="chain" id="PRO_5045583045" evidence="3">
    <location>
        <begin position="29"/>
        <end position="533"/>
    </location>
</feature>
<feature type="domain" description="Solute-binding protein family 5" evidence="4">
    <location>
        <begin position="78"/>
        <end position="445"/>
    </location>
</feature>
<evidence type="ECO:0000256" key="3">
    <source>
        <dbReference type="SAM" id="SignalP"/>
    </source>
</evidence>
<evidence type="ECO:0000313" key="5">
    <source>
        <dbReference type="EMBL" id="UVF20583.1"/>
    </source>
</evidence>
<dbReference type="PIRSF" id="PIRSF002741">
    <property type="entry name" value="MppA"/>
    <property type="match status" value="1"/>
</dbReference>
<evidence type="ECO:0000259" key="4">
    <source>
        <dbReference type="Pfam" id="PF00496"/>
    </source>
</evidence>
<dbReference type="Gene3D" id="3.10.105.10">
    <property type="entry name" value="Dipeptide-binding Protein, Domain 3"/>
    <property type="match status" value="1"/>
</dbReference>
<accession>A0ABY5RTJ4</accession>